<protein>
    <submittedName>
        <fullName evidence="2">Integral membrane protein GPR137 isoform X1</fullName>
    </submittedName>
</protein>
<proteinExistence type="predicted"/>
<evidence type="ECO:0000313" key="2">
    <source>
        <dbReference type="RefSeq" id="XP_073777434.1"/>
    </source>
</evidence>
<accession>A0AC58H623</accession>
<dbReference type="RefSeq" id="XP_073777434.1">
    <property type="nucleotide sequence ID" value="XM_073921333.1"/>
</dbReference>
<reference evidence="2" key="1">
    <citation type="submission" date="2025-08" db="UniProtKB">
        <authorList>
            <consortium name="RefSeq"/>
        </authorList>
    </citation>
    <scope>IDENTIFICATION</scope>
    <source>
        <strain evidence="2">Tuebingen</strain>
        <tissue evidence="2">Fibroblasts and whole tissue</tissue>
    </source>
</reference>
<gene>
    <name evidence="2" type="primary">gpr137</name>
    <name evidence="2" type="synonym">gpr137bb</name>
    <name evidence="2" type="synonym">tm7sf1b</name>
    <name evidence="2" type="synonym">wu:fc97c12</name>
    <name evidence="2" type="synonym">zgc:92386</name>
</gene>
<keyword evidence="1" id="KW-1185">Reference proteome</keyword>
<sequence>MHTSVPPSPMRPAVAPSVQLGVTVLYTCLYGGLFLIVYIQLWLLLLFRHKRWSYQSIFLFLCLFWAALRTTLFSFYFHDALAANHLPTPLYWLLYCFPVCLQFFTLSLFNLYFTQELFKVRSVFNIDPSKGLRTARCVYAAMSVIFLCVNIVCASLGQHDGSGKADENTWSLVLVRVLVNDLLFILEAVCLATSLLLLTRSSLPTTPYLHSKDFCRTAVLGAGVILLFSSRACYNLAVLFLSNDHKIEAFDYDWYNISDQADLQSELGDRGYIIFGVVLFIWELLPTSLLILIFRVRQPPQEKSRSPAILSSRGSRSYFFDDPRGMDDNDDMGSLWTRSINPHSSWFGSSETTPLLFNRTDQSSRHHSLYSTPQT</sequence>
<dbReference type="Proteomes" id="UP000000437">
    <property type="component" value="Chromosome 14"/>
</dbReference>
<name>A0AC58H623_DANRE</name>
<evidence type="ECO:0000313" key="1">
    <source>
        <dbReference type="Proteomes" id="UP000000437"/>
    </source>
</evidence>
<organism evidence="1 2">
    <name type="scientific">Danio rerio</name>
    <name type="common">Zebrafish</name>
    <name type="synonym">Brachydanio rerio</name>
    <dbReference type="NCBI Taxonomy" id="7955"/>
    <lineage>
        <taxon>Eukaryota</taxon>
        <taxon>Metazoa</taxon>
        <taxon>Chordata</taxon>
        <taxon>Craniata</taxon>
        <taxon>Vertebrata</taxon>
        <taxon>Euteleostomi</taxon>
        <taxon>Actinopterygii</taxon>
        <taxon>Neopterygii</taxon>
        <taxon>Teleostei</taxon>
        <taxon>Ostariophysi</taxon>
        <taxon>Cypriniformes</taxon>
        <taxon>Danionidae</taxon>
        <taxon>Danioninae</taxon>
        <taxon>Danio</taxon>
    </lineage>
</organism>